<name>A0A087M1V6_9HYPH</name>
<comment type="catalytic activity">
    <reaction evidence="6">
        <text>a 6-O-methyl-2'-deoxyguanosine in DNA + L-cysteinyl-[protein] = S-methyl-L-cysteinyl-[protein] + a 2'-deoxyguanosine in DNA</text>
        <dbReference type="Rhea" id="RHEA:24000"/>
        <dbReference type="Rhea" id="RHEA-COMP:10131"/>
        <dbReference type="Rhea" id="RHEA-COMP:10132"/>
        <dbReference type="Rhea" id="RHEA-COMP:11367"/>
        <dbReference type="Rhea" id="RHEA-COMP:11368"/>
        <dbReference type="ChEBI" id="CHEBI:29950"/>
        <dbReference type="ChEBI" id="CHEBI:82612"/>
        <dbReference type="ChEBI" id="CHEBI:85445"/>
        <dbReference type="ChEBI" id="CHEBI:85448"/>
        <dbReference type="EC" id="2.1.1.63"/>
    </reaction>
</comment>
<dbReference type="Gene3D" id="3.30.160.70">
    <property type="entry name" value="Methylated DNA-protein cysteine methyltransferase domain"/>
    <property type="match status" value="1"/>
</dbReference>
<keyword evidence="5" id="KW-0234">DNA repair</keyword>
<evidence type="ECO:0000256" key="3">
    <source>
        <dbReference type="ARBA" id="ARBA00022679"/>
    </source>
</evidence>
<evidence type="ECO:0000256" key="4">
    <source>
        <dbReference type="ARBA" id="ARBA00022763"/>
    </source>
</evidence>
<dbReference type="SUPFAM" id="SSF46767">
    <property type="entry name" value="Methylated DNA-protein cysteine methyltransferase, C-terminal domain"/>
    <property type="match status" value="1"/>
</dbReference>
<dbReference type="InterPro" id="IPR036388">
    <property type="entry name" value="WH-like_DNA-bd_sf"/>
</dbReference>
<proteinExistence type="predicted"/>
<dbReference type="NCBIfam" id="TIGR00589">
    <property type="entry name" value="ogt"/>
    <property type="match status" value="1"/>
</dbReference>
<dbReference type="InterPro" id="IPR036631">
    <property type="entry name" value="MGMT_N_sf"/>
</dbReference>
<dbReference type="CDD" id="cd06445">
    <property type="entry name" value="ATase"/>
    <property type="match status" value="1"/>
</dbReference>
<dbReference type="GO" id="GO:0006281">
    <property type="term" value="P:DNA repair"/>
    <property type="evidence" value="ECO:0007669"/>
    <property type="project" value="UniProtKB-KW"/>
</dbReference>
<feature type="domain" description="Methylated-DNA-[protein]-cysteine S-methyltransferase DNA binding" evidence="7">
    <location>
        <begin position="83"/>
        <end position="165"/>
    </location>
</feature>
<dbReference type="AlphaFoldDB" id="A0A087M1V6"/>
<dbReference type="Gene3D" id="1.10.10.10">
    <property type="entry name" value="Winged helix-like DNA-binding domain superfamily/Winged helix DNA-binding domain"/>
    <property type="match status" value="1"/>
</dbReference>
<evidence type="ECO:0000313" key="9">
    <source>
        <dbReference type="Proteomes" id="UP000028981"/>
    </source>
</evidence>
<accession>A0A087M1V6</accession>
<dbReference type="GO" id="GO:0032259">
    <property type="term" value="P:methylation"/>
    <property type="evidence" value="ECO:0007669"/>
    <property type="project" value="UniProtKB-KW"/>
</dbReference>
<dbReference type="Proteomes" id="UP000028981">
    <property type="component" value="Unassembled WGS sequence"/>
</dbReference>
<evidence type="ECO:0000259" key="7">
    <source>
        <dbReference type="Pfam" id="PF01035"/>
    </source>
</evidence>
<keyword evidence="3" id="KW-0808">Transferase</keyword>
<dbReference type="InterPro" id="IPR036217">
    <property type="entry name" value="MethylDNA_cys_MeTrfase_DNAb"/>
</dbReference>
<dbReference type="GO" id="GO:0003908">
    <property type="term" value="F:methylated-DNA-[protein]-cysteine S-methyltransferase activity"/>
    <property type="evidence" value="ECO:0007669"/>
    <property type="project" value="UniProtKB-EC"/>
</dbReference>
<dbReference type="InterPro" id="IPR001497">
    <property type="entry name" value="MethylDNA_cys_MeTrfase_AS"/>
</dbReference>
<dbReference type="Pfam" id="PF01035">
    <property type="entry name" value="DNA_binding_1"/>
    <property type="match status" value="1"/>
</dbReference>
<reference evidence="8 9" key="1">
    <citation type="submission" date="2014-08" db="EMBL/GenBank/DDBJ databases">
        <authorList>
            <person name="Hassan Y.I."/>
            <person name="Lepp D."/>
            <person name="Zhou T."/>
        </authorList>
    </citation>
    <scope>NUCLEOTIDE SEQUENCE [LARGE SCALE GENOMIC DNA]</scope>
    <source>
        <strain evidence="8 9">IFO13584</strain>
    </source>
</reference>
<keyword evidence="4" id="KW-0227">DNA damage</keyword>
<evidence type="ECO:0000256" key="5">
    <source>
        <dbReference type="ARBA" id="ARBA00023204"/>
    </source>
</evidence>
<dbReference type="SUPFAM" id="SSF53155">
    <property type="entry name" value="Methylated DNA-protein cysteine methyltransferase domain"/>
    <property type="match status" value="1"/>
</dbReference>
<gene>
    <name evidence="8" type="ORF">JP75_12785</name>
</gene>
<keyword evidence="9" id="KW-1185">Reference proteome</keyword>
<keyword evidence="2" id="KW-0489">Methyltransferase</keyword>
<evidence type="ECO:0000256" key="1">
    <source>
        <dbReference type="ARBA" id="ARBA00001286"/>
    </source>
</evidence>
<protein>
    <recommendedName>
        <fullName evidence="7">Methylated-DNA-[protein]-cysteine S-methyltransferase DNA binding domain-containing protein</fullName>
    </recommendedName>
</protein>
<comment type="caution">
    <text evidence="8">The sequence shown here is derived from an EMBL/GenBank/DDBJ whole genome shotgun (WGS) entry which is preliminary data.</text>
</comment>
<evidence type="ECO:0000256" key="2">
    <source>
        <dbReference type="ARBA" id="ARBA00022603"/>
    </source>
</evidence>
<comment type="catalytic activity">
    <reaction evidence="1">
        <text>a 4-O-methyl-thymidine in DNA + L-cysteinyl-[protein] = a thymidine in DNA + S-methyl-L-cysteinyl-[protein]</text>
        <dbReference type="Rhea" id="RHEA:53428"/>
        <dbReference type="Rhea" id="RHEA-COMP:10131"/>
        <dbReference type="Rhea" id="RHEA-COMP:10132"/>
        <dbReference type="Rhea" id="RHEA-COMP:13555"/>
        <dbReference type="Rhea" id="RHEA-COMP:13556"/>
        <dbReference type="ChEBI" id="CHEBI:29950"/>
        <dbReference type="ChEBI" id="CHEBI:82612"/>
        <dbReference type="ChEBI" id="CHEBI:137386"/>
        <dbReference type="ChEBI" id="CHEBI:137387"/>
        <dbReference type="EC" id="2.1.1.63"/>
    </reaction>
</comment>
<dbReference type="PANTHER" id="PTHR10815">
    <property type="entry name" value="METHYLATED-DNA--PROTEIN-CYSTEINE METHYLTRANSFERASE"/>
    <property type="match status" value="1"/>
</dbReference>
<organism evidence="8 9">
    <name type="scientific">Devosia riboflavina</name>
    <dbReference type="NCBI Taxonomy" id="46914"/>
    <lineage>
        <taxon>Bacteria</taxon>
        <taxon>Pseudomonadati</taxon>
        <taxon>Pseudomonadota</taxon>
        <taxon>Alphaproteobacteria</taxon>
        <taxon>Hyphomicrobiales</taxon>
        <taxon>Devosiaceae</taxon>
        <taxon>Devosia</taxon>
    </lineage>
</organism>
<dbReference type="PROSITE" id="PS00374">
    <property type="entry name" value="MGMT"/>
    <property type="match status" value="1"/>
</dbReference>
<sequence length="178" mass="18773">MYSTTFATALGEFALVWTDHGVRRVYLPGGEPAEIAERMAKLGAKPAEPDRAMAAVLDQVEDYADGQQVDFSAVRLDLTGVPDFHRRCYDILLTIGWGKTTTYGDMARKLGDVGLSRAVGQAMGANPIPLIIPCHRVLAAGNGAGGFSAPGGTSSKRAMLALEGVSMGAPPGQMQFAF</sequence>
<evidence type="ECO:0000256" key="6">
    <source>
        <dbReference type="ARBA" id="ARBA00049348"/>
    </source>
</evidence>
<dbReference type="PANTHER" id="PTHR10815:SF5">
    <property type="entry name" value="METHYLATED-DNA--PROTEIN-CYSTEINE METHYLTRANSFERASE"/>
    <property type="match status" value="1"/>
</dbReference>
<dbReference type="EMBL" id="JQGC01000010">
    <property type="protein sequence ID" value="KFL30859.1"/>
    <property type="molecule type" value="Genomic_DNA"/>
</dbReference>
<dbReference type="STRING" id="46914.JP75_12785"/>
<evidence type="ECO:0000313" key="8">
    <source>
        <dbReference type="EMBL" id="KFL30859.1"/>
    </source>
</evidence>
<dbReference type="OrthoDB" id="9802228at2"/>
<dbReference type="RefSeq" id="WP_035083304.1">
    <property type="nucleotide sequence ID" value="NZ_JQGC01000010.1"/>
</dbReference>
<dbReference type="InterPro" id="IPR014048">
    <property type="entry name" value="MethylDNA_cys_MeTrfase_DNA-bd"/>
</dbReference>